<dbReference type="EMBL" id="BTCL01000021">
    <property type="protein sequence ID" value="GMK47627.1"/>
    <property type="molecule type" value="Genomic_DNA"/>
</dbReference>
<gene>
    <name evidence="1" type="ORF">PghCCS26_47570</name>
</gene>
<accession>A0ABQ6NU13</accession>
<proteinExistence type="predicted"/>
<name>A0ABQ6NU13_9BACL</name>
<protein>
    <submittedName>
        <fullName evidence="1">Uncharacterized protein</fullName>
    </submittedName>
</protein>
<evidence type="ECO:0000313" key="1">
    <source>
        <dbReference type="EMBL" id="GMK47627.1"/>
    </source>
</evidence>
<evidence type="ECO:0000313" key="2">
    <source>
        <dbReference type="Proteomes" id="UP001285921"/>
    </source>
</evidence>
<comment type="caution">
    <text evidence="1">The sequence shown here is derived from an EMBL/GenBank/DDBJ whole genome shotgun (WGS) entry which is preliminary data.</text>
</comment>
<keyword evidence="2" id="KW-1185">Reference proteome</keyword>
<sequence length="40" mass="4928">MTFEKRVEEFREACRVFLIACGFVKLADWLVHKLRREERD</sequence>
<dbReference type="Proteomes" id="UP001285921">
    <property type="component" value="Unassembled WGS sequence"/>
</dbReference>
<organism evidence="1 2">
    <name type="scientific">Paenibacillus glycanilyticus</name>
    <dbReference type="NCBI Taxonomy" id="126569"/>
    <lineage>
        <taxon>Bacteria</taxon>
        <taxon>Bacillati</taxon>
        <taxon>Bacillota</taxon>
        <taxon>Bacilli</taxon>
        <taxon>Bacillales</taxon>
        <taxon>Paenibacillaceae</taxon>
        <taxon>Paenibacillus</taxon>
    </lineage>
</organism>
<reference evidence="1 2" key="1">
    <citation type="submission" date="2023-05" db="EMBL/GenBank/DDBJ databases">
        <title>Draft genome of Paenibacillus sp. CCS26.</title>
        <authorList>
            <person name="Akita H."/>
            <person name="Shinto Y."/>
            <person name="Kimura Z."/>
        </authorList>
    </citation>
    <scope>NUCLEOTIDE SEQUENCE [LARGE SCALE GENOMIC DNA]</scope>
    <source>
        <strain evidence="1 2">CCS26</strain>
    </source>
</reference>